<evidence type="ECO:0000313" key="1">
    <source>
        <dbReference type="EMBL" id="XBV27408.1"/>
    </source>
</evidence>
<protein>
    <submittedName>
        <fullName evidence="1">Uncharacterized protein</fullName>
    </submittedName>
</protein>
<reference evidence="1" key="1">
    <citation type="submission" date="2024-06" db="EMBL/GenBank/DDBJ databases">
        <title>Kribbella sp. strain HUAS MG21 genome sequences.</title>
        <authorList>
            <person name="Mo P."/>
        </authorList>
    </citation>
    <scope>NUCLEOTIDE SEQUENCE</scope>
    <source>
        <strain evidence="1">HUAS MG21</strain>
    </source>
</reference>
<gene>
    <name evidence="1" type="ORF">ABN611_13470</name>
</gene>
<dbReference type="EMBL" id="CP158165">
    <property type="protein sequence ID" value="XBV27408.1"/>
    <property type="molecule type" value="Genomic_DNA"/>
</dbReference>
<dbReference type="AlphaFoldDB" id="A0AAU7TL92"/>
<accession>A0AAU7TL92</accession>
<dbReference type="RefSeq" id="WP_350280194.1">
    <property type="nucleotide sequence ID" value="NZ_CP158165.1"/>
</dbReference>
<name>A0AAU7TL92_9ACTN</name>
<sequence>METSAKHRLYDAAARCSPDPHWADPARVIGAATQALADGLDSPALRELAGSHPSTRIRDLRTLLATALDELSIPRPDTSVPGQTIATYSRLPTDALRLEIVPERDGGTGHELLVYVNDLEITEAGAGMGMTPFDLLVPTNRLIATTEPRQVVVARCTCGESGCGSTEARITRAGSVVHWEWYVDPPLGHGVTFDAPQYDAEVERIGADQSWQRPVDSVTRLVLEAADRELLATAGLRLSWAAQDHRDPQQFLVALVAEAEKFQVFLRFSMDEPTRLAEHILQTLRQPPRRWRATYHSMVVGRRGRPPMAGWRWRTEDAW</sequence>
<organism evidence="1">
    <name type="scientific">Kribbella sp. HUAS MG21</name>
    <dbReference type="NCBI Taxonomy" id="3160966"/>
    <lineage>
        <taxon>Bacteria</taxon>
        <taxon>Bacillati</taxon>
        <taxon>Actinomycetota</taxon>
        <taxon>Actinomycetes</taxon>
        <taxon>Propionibacteriales</taxon>
        <taxon>Kribbellaceae</taxon>
        <taxon>Kribbella</taxon>
    </lineage>
</organism>
<proteinExistence type="predicted"/>